<dbReference type="InterPro" id="IPR015870">
    <property type="entry name" value="UDP-acyl_N-AcGlcN_deAcase_N"/>
</dbReference>
<gene>
    <name evidence="1" type="ORF">DCS45_10725</name>
</gene>
<comment type="caution">
    <text evidence="1">The sequence shown here is derived from an EMBL/GenBank/DDBJ whole genome shotgun (WGS) entry which is preliminary data.</text>
</comment>
<protein>
    <submittedName>
        <fullName evidence="1">UDP-3-O-[3-hydroxymyristoyl] N-acetylglucosamine deacetylase</fullName>
    </submittedName>
</protein>
<dbReference type="SUPFAM" id="SSF54211">
    <property type="entry name" value="Ribosomal protein S5 domain 2-like"/>
    <property type="match status" value="1"/>
</dbReference>
<dbReference type="GO" id="GO:0009245">
    <property type="term" value="P:lipid A biosynthetic process"/>
    <property type="evidence" value="ECO:0007669"/>
    <property type="project" value="InterPro"/>
</dbReference>
<name>A0A348WCR9_9RHOB</name>
<dbReference type="EMBL" id="DMVW01000100">
    <property type="protein sequence ID" value="HAR52331.1"/>
    <property type="molecule type" value="Genomic_DNA"/>
</dbReference>
<dbReference type="GO" id="GO:0103117">
    <property type="term" value="F:UDP-3-O-acyl-N-acetylglucosamine deacetylase activity"/>
    <property type="evidence" value="ECO:0007669"/>
    <property type="project" value="InterPro"/>
</dbReference>
<feature type="non-terminal residue" evidence="1">
    <location>
        <position position="41"/>
    </location>
</feature>
<dbReference type="Pfam" id="PF03331">
    <property type="entry name" value="LpxC"/>
    <property type="match status" value="1"/>
</dbReference>
<dbReference type="Gene3D" id="3.30.230.20">
    <property type="entry name" value="lpxc deacetylase, domain 1"/>
    <property type="match status" value="1"/>
</dbReference>
<dbReference type="AlphaFoldDB" id="A0A348WCR9"/>
<dbReference type="InterPro" id="IPR004463">
    <property type="entry name" value="UDP-acyl_GlcNac_deAcase"/>
</dbReference>
<dbReference type="Proteomes" id="UP000264719">
    <property type="component" value="Unassembled WGS sequence"/>
</dbReference>
<accession>A0A348WCR9</accession>
<organism evidence="1 2">
    <name type="scientific">Roseovarius nubinhibens</name>
    <dbReference type="NCBI Taxonomy" id="314263"/>
    <lineage>
        <taxon>Bacteria</taxon>
        <taxon>Pseudomonadati</taxon>
        <taxon>Pseudomonadota</taxon>
        <taxon>Alphaproteobacteria</taxon>
        <taxon>Rhodobacterales</taxon>
        <taxon>Roseobacteraceae</taxon>
        <taxon>Roseovarius</taxon>
    </lineage>
</organism>
<evidence type="ECO:0000313" key="1">
    <source>
        <dbReference type="EMBL" id="HAR52331.1"/>
    </source>
</evidence>
<sequence length="41" mass="4406">MQTTIKHDITFEGVGLHSGAPAKLVIRPAGVDAGLMFRRVD</sequence>
<dbReference type="InterPro" id="IPR020568">
    <property type="entry name" value="Ribosomal_Su5_D2-typ_SF"/>
</dbReference>
<proteinExistence type="predicted"/>
<dbReference type="GO" id="GO:0016020">
    <property type="term" value="C:membrane"/>
    <property type="evidence" value="ECO:0007669"/>
    <property type="project" value="GOC"/>
</dbReference>
<reference evidence="1 2" key="1">
    <citation type="journal article" date="2018" name="Nat. Biotechnol.">
        <title>A standardized bacterial taxonomy based on genome phylogeny substantially revises the tree of life.</title>
        <authorList>
            <person name="Parks D.H."/>
            <person name="Chuvochina M."/>
            <person name="Waite D.W."/>
            <person name="Rinke C."/>
            <person name="Skarshewski A."/>
            <person name="Chaumeil P.A."/>
            <person name="Hugenholtz P."/>
        </authorList>
    </citation>
    <scope>NUCLEOTIDE SEQUENCE [LARGE SCALE GENOMIC DNA]</scope>
    <source>
        <strain evidence="1">UBA9169</strain>
    </source>
</reference>
<evidence type="ECO:0000313" key="2">
    <source>
        <dbReference type="Proteomes" id="UP000264719"/>
    </source>
</evidence>